<evidence type="ECO:0000256" key="4">
    <source>
        <dbReference type="ARBA" id="ARBA00022664"/>
    </source>
</evidence>
<evidence type="ECO:0000256" key="5">
    <source>
        <dbReference type="ARBA" id="ARBA00022679"/>
    </source>
</evidence>
<dbReference type="GO" id="GO:0005524">
    <property type="term" value="F:ATP binding"/>
    <property type="evidence" value="ECO:0007669"/>
    <property type="project" value="UniProtKB-KW"/>
</dbReference>
<keyword evidence="7" id="KW-0067">ATP-binding</keyword>
<dbReference type="Gene3D" id="1.10.1410.10">
    <property type="match status" value="1"/>
</dbReference>
<keyword evidence="12" id="KW-1185">Reference proteome</keyword>
<keyword evidence="6" id="KW-0547">Nucleotide-binding</keyword>
<evidence type="ECO:0000256" key="6">
    <source>
        <dbReference type="ARBA" id="ARBA00022741"/>
    </source>
</evidence>
<reference evidence="13" key="3">
    <citation type="submission" date="2016-06" db="UniProtKB">
        <authorList>
            <consortium name="WormBaseParasite"/>
        </authorList>
    </citation>
    <scope>IDENTIFICATION</scope>
</reference>
<dbReference type="GO" id="GO:0005634">
    <property type="term" value="C:nucleus"/>
    <property type="evidence" value="ECO:0007669"/>
    <property type="project" value="UniProtKB-SubCell"/>
</dbReference>
<sequence length="785" mass="89264">MELLTNSLTYAEPKKVAQIKGQLSMYERFNKMLENDRQFAHSQRESVKDLVAMLKAFANFGKHLKILELISDKNDTIISGNLLHRFGITLAYLELWTKANYLNDGKMGYLDIEMLSIMRSVNGKKTKTDKLIEAEWKGNLHKSIGTWIATEFVKSVEPIPGDEQKEEVEANDAEGADDDVEAVFGVTDSSPSPQKELTPTKSVSSSETGLSGERDEHESVNAIVHLVGVGVYANEIWHRLKAIHLMDGICYEIGIEKSAVIKIEREWAQLKELKLTAKSQWTELEKHLHRLLQQLLGLMDKTPFSADGGDAGEEICEIKNELHLRNLALLLADGSNASQMFWGQTNSMIALLFTQKGADFYCDNEREKCRGQSLYCKLCNNANVLTLRKIKKDQFYSISQLQFSFKSVQITILAIIVPGLSHFGPDEPFNGQQIDKISKKFGCEIENLIRADHFFDEGQFRSSQFLNNQTMELLTNSLTYAEPKKVAQINGQLSMYERFNKMLENDRQFAHSQRESVKDLVAMLKAFANFGKHLKILELISDKNDTIISGNLLHRFGITLAYLELWTKANYLDDGKMGYLDIEMLSIMVAKTFLLYPNASVPLLIERFFVTYSAWKWPLPIQLAKVDFDREGEFLSWTPGREWFTKRQSSPKTLLKLIKAELIMAIVTPTFPEQNLAQNANLSALKCLQNHMIKALAKIRNDAAQNALIGLLESKKFTNMRFNTKLRISVILLENALGMNLLKLFKIRWKNGLNFAMCLLTTGSLSGKAMRRIRNPRRLIARKFG</sequence>
<feature type="region of interest" description="Disordered" evidence="10">
    <location>
        <begin position="184"/>
        <end position="216"/>
    </location>
</feature>
<dbReference type="PANTHER" id="PTHR10682">
    <property type="entry name" value="POLY A POLYMERASE"/>
    <property type="match status" value="1"/>
</dbReference>
<dbReference type="Pfam" id="PF04928">
    <property type="entry name" value="PAP_central"/>
    <property type="match status" value="1"/>
</dbReference>
<evidence type="ECO:0000313" key="13">
    <source>
        <dbReference type="WBParaSite" id="GPLIN_000487600"/>
    </source>
</evidence>
<evidence type="ECO:0000256" key="7">
    <source>
        <dbReference type="ARBA" id="ARBA00022840"/>
    </source>
</evidence>
<evidence type="ECO:0000256" key="10">
    <source>
        <dbReference type="SAM" id="MobiDB-lite"/>
    </source>
</evidence>
<evidence type="ECO:0000259" key="11">
    <source>
        <dbReference type="Pfam" id="PF04928"/>
    </source>
</evidence>
<dbReference type="GO" id="GO:0006397">
    <property type="term" value="P:mRNA processing"/>
    <property type="evidence" value="ECO:0007669"/>
    <property type="project" value="UniProtKB-KW"/>
</dbReference>
<evidence type="ECO:0000256" key="9">
    <source>
        <dbReference type="ARBA" id="ARBA00048830"/>
    </source>
</evidence>
<reference evidence="12" key="2">
    <citation type="submission" date="2014-05" db="EMBL/GenBank/DDBJ databases">
        <title>The genome and life-stage specific transcriptomes of Globodera pallida elucidate key aspects of plant parasitism by a cyst nematode.</title>
        <authorList>
            <person name="Cotton J.A."/>
            <person name="Lilley C.J."/>
            <person name="Jones L.M."/>
            <person name="Kikuchi T."/>
            <person name="Reid A.J."/>
            <person name="Thorpe P."/>
            <person name="Tsai I.J."/>
            <person name="Beasley H."/>
            <person name="Blok V."/>
            <person name="Cock P.J.A."/>
            <person name="Van den Akker S.E."/>
            <person name="Holroyd N."/>
            <person name="Hunt M."/>
            <person name="Mantelin S."/>
            <person name="Naghra H."/>
            <person name="Pain A."/>
            <person name="Palomares-Rius J.E."/>
            <person name="Zarowiecki M."/>
            <person name="Berriman M."/>
            <person name="Jones J.T."/>
            <person name="Urwin P.E."/>
        </authorList>
    </citation>
    <scope>NUCLEOTIDE SEQUENCE [LARGE SCALE GENOMIC DNA]</scope>
    <source>
        <strain evidence="12">Lindley</strain>
    </source>
</reference>
<dbReference type="Proteomes" id="UP000050741">
    <property type="component" value="Unassembled WGS sequence"/>
</dbReference>
<dbReference type="PANTHER" id="PTHR10682:SF10">
    <property type="entry name" value="POLYNUCLEOTIDE ADENYLYLTRANSFERASE"/>
    <property type="match status" value="1"/>
</dbReference>
<keyword evidence="5" id="KW-0808">Transferase</keyword>
<evidence type="ECO:0000256" key="3">
    <source>
        <dbReference type="ARBA" id="ARBA00012388"/>
    </source>
</evidence>
<feature type="domain" description="Poly(A) polymerase central" evidence="11">
    <location>
        <begin position="556"/>
        <end position="697"/>
    </location>
</feature>
<keyword evidence="8" id="KW-0539">Nucleus</keyword>
<evidence type="ECO:0000256" key="1">
    <source>
        <dbReference type="ARBA" id="ARBA00004123"/>
    </source>
</evidence>
<evidence type="ECO:0000313" key="12">
    <source>
        <dbReference type="Proteomes" id="UP000050741"/>
    </source>
</evidence>
<dbReference type="SUPFAM" id="SSF81631">
    <property type="entry name" value="PAP/OAS1 substrate-binding domain"/>
    <property type="match status" value="1"/>
</dbReference>
<evidence type="ECO:0000256" key="2">
    <source>
        <dbReference type="ARBA" id="ARBA00010912"/>
    </source>
</evidence>
<keyword evidence="4" id="KW-0507">mRNA processing</keyword>
<proteinExistence type="inferred from homology"/>
<accession>A0A183BW87</accession>
<reference evidence="12" key="1">
    <citation type="submission" date="2013-12" db="EMBL/GenBank/DDBJ databases">
        <authorList>
            <person name="Aslett M."/>
        </authorList>
    </citation>
    <scope>NUCLEOTIDE SEQUENCE [LARGE SCALE GENOMIC DNA]</scope>
    <source>
        <strain evidence="12">Lindley</strain>
    </source>
</reference>
<name>A0A183BW87_GLOPA</name>
<evidence type="ECO:0000256" key="8">
    <source>
        <dbReference type="ARBA" id="ARBA00023242"/>
    </source>
</evidence>
<protein>
    <recommendedName>
        <fullName evidence="3">polynucleotide adenylyltransferase</fullName>
        <ecNumber evidence="3">2.7.7.19</ecNumber>
    </recommendedName>
</protein>
<organism evidence="12 13">
    <name type="scientific">Globodera pallida</name>
    <name type="common">Potato cyst nematode worm</name>
    <name type="synonym">Heterodera pallida</name>
    <dbReference type="NCBI Taxonomy" id="36090"/>
    <lineage>
        <taxon>Eukaryota</taxon>
        <taxon>Metazoa</taxon>
        <taxon>Ecdysozoa</taxon>
        <taxon>Nematoda</taxon>
        <taxon>Chromadorea</taxon>
        <taxon>Rhabditida</taxon>
        <taxon>Tylenchina</taxon>
        <taxon>Tylenchomorpha</taxon>
        <taxon>Tylenchoidea</taxon>
        <taxon>Heteroderidae</taxon>
        <taxon>Heteroderinae</taxon>
        <taxon>Globodera</taxon>
    </lineage>
</organism>
<comment type="similarity">
    <text evidence="2">Belongs to the poly(A) polymerase family.</text>
</comment>
<comment type="catalytic activity">
    <reaction evidence="9">
        <text>RNA(n) + ATP = RNA(n)-3'-adenine ribonucleotide + diphosphate</text>
        <dbReference type="Rhea" id="RHEA:11332"/>
        <dbReference type="Rhea" id="RHEA-COMP:14527"/>
        <dbReference type="Rhea" id="RHEA-COMP:17347"/>
        <dbReference type="ChEBI" id="CHEBI:30616"/>
        <dbReference type="ChEBI" id="CHEBI:33019"/>
        <dbReference type="ChEBI" id="CHEBI:140395"/>
        <dbReference type="ChEBI" id="CHEBI:173115"/>
        <dbReference type="EC" id="2.7.7.19"/>
    </reaction>
</comment>
<dbReference type="WBParaSite" id="GPLIN_000487600">
    <property type="protein sequence ID" value="GPLIN_000487600"/>
    <property type="gene ID" value="GPLIN_000487600"/>
</dbReference>
<dbReference type="GO" id="GO:1990817">
    <property type="term" value="F:poly(A) RNA polymerase activity"/>
    <property type="evidence" value="ECO:0007669"/>
    <property type="project" value="UniProtKB-EC"/>
</dbReference>
<dbReference type="InterPro" id="IPR007012">
    <property type="entry name" value="PolA_pol_cen_dom"/>
</dbReference>
<comment type="subcellular location">
    <subcellularLocation>
        <location evidence="1">Nucleus</location>
    </subcellularLocation>
</comment>
<dbReference type="EC" id="2.7.7.19" evidence="3"/>
<dbReference type="AlphaFoldDB" id="A0A183BW87"/>
<feature type="compositionally biased region" description="Polar residues" evidence="10">
    <location>
        <begin position="187"/>
        <end position="209"/>
    </location>
</feature>